<reference evidence="1 2" key="1">
    <citation type="submission" date="2019-03" db="EMBL/GenBank/DDBJ databases">
        <title>Genomic Encyclopedia of Type Strains, Phase IV (KMG-IV): sequencing the most valuable type-strain genomes for metagenomic binning, comparative biology and taxonomic classification.</title>
        <authorList>
            <person name="Goeker M."/>
        </authorList>
    </citation>
    <scope>NUCLEOTIDE SEQUENCE [LARGE SCALE GENOMIC DNA]</scope>
    <source>
        <strain evidence="1 2">DSM 654</strain>
    </source>
</reference>
<evidence type="ECO:0000313" key="2">
    <source>
        <dbReference type="Proteomes" id="UP000295110"/>
    </source>
</evidence>
<comment type="caution">
    <text evidence="1">The sequence shown here is derived from an EMBL/GenBank/DDBJ whole genome shotgun (WGS) entry which is preliminary data.</text>
</comment>
<gene>
    <name evidence="1" type="ORF">EV671_100427</name>
</gene>
<keyword evidence="2" id="KW-1185">Reference proteome</keyword>
<evidence type="ECO:0000313" key="1">
    <source>
        <dbReference type="EMBL" id="TCV02254.1"/>
    </source>
</evidence>
<dbReference type="RefSeq" id="WP_132570142.1">
    <property type="nucleotide sequence ID" value="NZ_CBCSGL010000063.1"/>
</dbReference>
<proteinExistence type="predicted"/>
<sequence length="60" mass="6061">MWKIIVGFVVFAALALFVLMKSGGSIDMGDEKHDVGAAHEPAASAAVAEAASARTSAASQ</sequence>
<name>A0A4R3VEY2_ROSSA</name>
<dbReference type="AlphaFoldDB" id="A0A4R3VEY2"/>
<dbReference type="Proteomes" id="UP000295110">
    <property type="component" value="Unassembled WGS sequence"/>
</dbReference>
<organism evidence="1 2">
    <name type="scientific">Roseateles saccharophilus</name>
    <name type="common">Pseudomonas saccharophila</name>
    <dbReference type="NCBI Taxonomy" id="304"/>
    <lineage>
        <taxon>Bacteria</taxon>
        <taxon>Pseudomonadati</taxon>
        <taxon>Pseudomonadota</taxon>
        <taxon>Betaproteobacteria</taxon>
        <taxon>Burkholderiales</taxon>
        <taxon>Sphaerotilaceae</taxon>
        <taxon>Roseateles</taxon>
    </lineage>
</organism>
<accession>A0A4R3VEY2</accession>
<protein>
    <submittedName>
        <fullName evidence="1">Uncharacterized protein</fullName>
    </submittedName>
</protein>
<dbReference type="EMBL" id="SMBU01000004">
    <property type="protein sequence ID" value="TCV02254.1"/>
    <property type="molecule type" value="Genomic_DNA"/>
</dbReference>